<dbReference type="Proteomes" id="UP000265882">
    <property type="component" value="Unassembled WGS sequence"/>
</dbReference>
<organism evidence="1 2">
    <name type="scientific">Abyssobacteria bacterium (strain SURF_5)</name>
    <dbReference type="NCBI Taxonomy" id="2093360"/>
    <lineage>
        <taxon>Bacteria</taxon>
        <taxon>Pseudomonadati</taxon>
        <taxon>Candidatus Hydrogenedentota</taxon>
        <taxon>Candidatus Abyssobacteria</taxon>
    </lineage>
</organism>
<evidence type="ECO:0000313" key="2">
    <source>
        <dbReference type="Proteomes" id="UP000265882"/>
    </source>
</evidence>
<protein>
    <submittedName>
        <fullName evidence="1">DUF1848 family protein</fullName>
    </submittedName>
</protein>
<dbReference type="InterPro" id="IPR014998">
    <property type="entry name" value="DUF1848"/>
</dbReference>
<dbReference type="EMBL" id="QZKU01000045">
    <property type="protein sequence ID" value="RJP23559.1"/>
    <property type="molecule type" value="Genomic_DNA"/>
</dbReference>
<dbReference type="AlphaFoldDB" id="A0A3A4NXG4"/>
<comment type="caution">
    <text evidence="1">The sequence shown here is derived from an EMBL/GenBank/DDBJ whole genome shotgun (WGS) entry which is preliminary data.</text>
</comment>
<name>A0A3A4NXG4_ABYX5</name>
<proteinExistence type="predicted"/>
<sequence>MLEARTPLKRVISASRRIDMVAGFPDQLAALLEEKCPPEETHTVVLWTKNPSNLLEHDVLRRTLGRYALYLHFTITGLGSTLLEPNVPPARQMLGLLGPLVDFIGSPQRIRIRFDPIVHLQADDGRTYCNLDKFEEIAAAAAELGILTFSISWMCAYRKMVSRLRRNGLSEMPLSREERDQEYRHLLNLSSRYNIKLNCCSVPGLPVSRCIDGELLAELHPERLPCSTAKAKDQRADCGCTESFDIGWYHHCPHGCIYCYANPAKVPEHANEH</sequence>
<reference evidence="1 2" key="1">
    <citation type="journal article" date="2017" name="ISME J.">
        <title>Energy and carbon metabolisms in a deep terrestrial subsurface fluid microbial community.</title>
        <authorList>
            <person name="Momper L."/>
            <person name="Jungbluth S.P."/>
            <person name="Lee M.D."/>
            <person name="Amend J.P."/>
        </authorList>
    </citation>
    <scope>NUCLEOTIDE SEQUENCE [LARGE SCALE GENOMIC DNA]</scope>
    <source>
        <strain evidence="1">SURF_5</strain>
    </source>
</reference>
<gene>
    <name evidence="1" type="ORF">C4520_06295</name>
</gene>
<evidence type="ECO:0000313" key="1">
    <source>
        <dbReference type="EMBL" id="RJP23559.1"/>
    </source>
</evidence>
<dbReference type="Pfam" id="PF08902">
    <property type="entry name" value="DUF1848"/>
    <property type="match status" value="1"/>
</dbReference>
<accession>A0A3A4NXG4</accession>